<feature type="domain" description="Fibronectin type-III" evidence="1">
    <location>
        <begin position="338"/>
        <end position="422"/>
    </location>
</feature>
<reference evidence="2 3" key="1">
    <citation type="submission" date="2017-01" db="EMBL/GenBank/DDBJ databases">
        <authorList>
            <person name="Varghese N."/>
            <person name="Submissions S."/>
        </authorList>
    </citation>
    <scope>NUCLEOTIDE SEQUENCE [LARGE SCALE GENOMIC DNA]</scope>
    <source>
        <strain evidence="2 3">ATCC 23464</strain>
    </source>
</reference>
<organism evidence="2 3">
    <name type="scientific">Paenibacillus macquariensis</name>
    <dbReference type="NCBI Taxonomy" id="948756"/>
    <lineage>
        <taxon>Bacteria</taxon>
        <taxon>Bacillati</taxon>
        <taxon>Bacillota</taxon>
        <taxon>Bacilli</taxon>
        <taxon>Bacillales</taxon>
        <taxon>Paenibacillaceae</taxon>
        <taxon>Paenibacillus</taxon>
    </lineage>
</organism>
<dbReference type="EMBL" id="FTNK01000045">
    <property type="protein sequence ID" value="SIR72001.1"/>
    <property type="molecule type" value="Genomic_DNA"/>
</dbReference>
<dbReference type="CDD" id="cd00063">
    <property type="entry name" value="FN3"/>
    <property type="match status" value="1"/>
</dbReference>
<evidence type="ECO:0000313" key="3">
    <source>
        <dbReference type="Proteomes" id="UP000186666"/>
    </source>
</evidence>
<dbReference type="Gene3D" id="2.60.40.10">
    <property type="entry name" value="Immunoglobulins"/>
    <property type="match status" value="3"/>
</dbReference>
<keyword evidence="3" id="KW-1185">Reference proteome</keyword>
<sequence length="733" mass="79252">MVIIFTVRKNTSYLILICLVFSLLSPALIFAQESSEAGNLLLETDSTPPIISNVFPVNGSTISENTTQLSAGIGDTGSGLNLNSITFKLDGEVLGTGSIPVNYMHGLAFTYSPVLQYGAHTFEIQVADQAGNHAQFTSVFYVKQSIWPDGSTLHAGNNSFYSVTLSWTATEGSKGYRIYSDRLGLLAELDETIRSYEATDLEASEYHSFHVEAQLPDGSWTTDGPSVFTETLPLPHSPPGIWAVYPSTGATVTTANPVITAKIREALFGGFGLQKDSILVKVDEELVPFSYDEQTWNLTAEATGLKNGYHSIRIRAVDNEGVYKDYYGTFHVQAVWPAGSALSAEDVGQTSLSLSWTPAAVSSGYRIFRNGELIDTVSDTILSYEASDLQPSTSYTFKIESKQTDGVWTTDGPSVSATTGMLSNPFLERLIKLHAAVTAGDPSDVRDVQSLRDEIAGMDEAANLSLIDPVWNKISAKLPQDVDQTELKSSLFQLIKAVGSIHYNSYEAELNNILTNSAFRETLNAIAAAGGQNSLTIVDFMTFLSGDGDSLVGLEGTIVSLLAQKFRPELVQLVLDKQKQTALLLDALEQLLGDSEAYRVTSIFNQLGVTPQDLLATAQSFLQKLQEDKPAINALAVAYIRSETVEAVKITANGRKHNFSLKLLDINLPYLLLKWSKVSGDDKVTVLSNGAVSIPNQIASGTAVIQASLLNPYGGNTRVIFQKEVTLVNDGGN</sequence>
<dbReference type="SMART" id="SM00060">
    <property type="entry name" value="FN3"/>
    <property type="match status" value="2"/>
</dbReference>
<dbReference type="Pfam" id="PF00041">
    <property type="entry name" value="fn3"/>
    <property type="match status" value="1"/>
</dbReference>
<dbReference type="InterPro" id="IPR013783">
    <property type="entry name" value="Ig-like_fold"/>
</dbReference>
<proteinExistence type="predicted"/>
<gene>
    <name evidence="2" type="ORF">SAMN05421578_1455</name>
</gene>
<dbReference type="SUPFAM" id="SSF49265">
    <property type="entry name" value="Fibronectin type III"/>
    <property type="match status" value="1"/>
</dbReference>
<accession>A0ABY1KEP5</accession>
<dbReference type="PROSITE" id="PS50853">
    <property type="entry name" value="FN3"/>
    <property type="match status" value="1"/>
</dbReference>
<dbReference type="InterPro" id="IPR003961">
    <property type="entry name" value="FN3_dom"/>
</dbReference>
<protein>
    <submittedName>
        <fullName evidence="2">Fibronectin type III domain-containing protein</fullName>
    </submittedName>
</protein>
<dbReference type="InterPro" id="IPR036116">
    <property type="entry name" value="FN3_sf"/>
</dbReference>
<name>A0ABY1KEP5_9BACL</name>
<evidence type="ECO:0000313" key="2">
    <source>
        <dbReference type="EMBL" id="SIR72001.1"/>
    </source>
</evidence>
<evidence type="ECO:0000259" key="1">
    <source>
        <dbReference type="PROSITE" id="PS50853"/>
    </source>
</evidence>
<comment type="caution">
    <text evidence="2">The sequence shown here is derived from an EMBL/GenBank/DDBJ whole genome shotgun (WGS) entry which is preliminary data.</text>
</comment>
<dbReference type="Proteomes" id="UP000186666">
    <property type="component" value="Unassembled WGS sequence"/>
</dbReference>
<dbReference type="RefSeq" id="WP_068591336.1">
    <property type="nucleotide sequence ID" value="NZ_FTNK01000045.1"/>
</dbReference>